<name>A0AAN7H551_9PEZI</name>
<accession>A0AAN7H551</accession>
<dbReference type="Pfam" id="PF00293">
    <property type="entry name" value="NUDIX"/>
    <property type="match status" value="1"/>
</dbReference>
<dbReference type="CDD" id="cd02883">
    <property type="entry name" value="NUDIX_Hydrolase"/>
    <property type="match status" value="1"/>
</dbReference>
<reference evidence="2" key="2">
    <citation type="submission" date="2023-05" db="EMBL/GenBank/DDBJ databases">
        <authorList>
            <consortium name="Lawrence Berkeley National Laboratory"/>
            <person name="Steindorff A."/>
            <person name="Hensen N."/>
            <person name="Bonometti L."/>
            <person name="Westerberg I."/>
            <person name="Brannstrom I.O."/>
            <person name="Guillou S."/>
            <person name="Cros-Aarteil S."/>
            <person name="Calhoun S."/>
            <person name="Haridas S."/>
            <person name="Kuo A."/>
            <person name="Mondo S."/>
            <person name="Pangilinan J."/>
            <person name="Riley R."/>
            <person name="Labutti K."/>
            <person name="Andreopoulos B."/>
            <person name="Lipzen A."/>
            <person name="Chen C."/>
            <person name="Yanf M."/>
            <person name="Daum C."/>
            <person name="Ng V."/>
            <person name="Clum A."/>
            <person name="Ohm R."/>
            <person name="Martin F."/>
            <person name="Silar P."/>
            <person name="Natvig D."/>
            <person name="Lalanne C."/>
            <person name="Gautier V."/>
            <person name="Ament-Velasquez S.L."/>
            <person name="Kruys A."/>
            <person name="Hutchinson M.I."/>
            <person name="Powell A.J."/>
            <person name="Barry K."/>
            <person name="Miller A.N."/>
            <person name="Grigoriev I.V."/>
            <person name="Debuchy R."/>
            <person name="Gladieux P."/>
            <person name="Thoren M.H."/>
            <person name="Johannesson H."/>
        </authorList>
    </citation>
    <scope>NUCLEOTIDE SEQUENCE</scope>
    <source>
        <strain evidence="2">CBS 532.94</strain>
    </source>
</reference>
<dbReference type="PANTHER" id="PTHR43736">
    <property type="entry name" value="ADP-RIBOSE PYROPHOSPHATASE"/>
    <property type="match status" value="1"/>
</dbReference>
<dbReference type="AlphaFoldDB" id="A0AAN7H551"/>
<dbReference type="InterPro" id="IPR015797">
    <property type="entry name" value="NUDIX_hydrolase-like_dom_sf"/>
</dbReference>
<reference evidence="2" key="1">
    <citation type="journal article" date="2023" name="Mol. Phylogenet. Evol.">
        <title>Genome-scale phylogeny and comparative genomics of the fungal order Sordariales.</title>
        <authorList>
            <person name="Hensen N."/>
            <person name="Bonometti L."/>
            <person name="Westerberg I."/>
            <person name="Brannstrom I.O."/>
            <person name="Guillou S."/>
            <person name="Cros-Aarteil S."/>
            <person name="Calhoun S."/>
            <person name="Haridas S."/>
            <person name="Kuo A."/>
            <person name="Mondo S."/>
            <person name="Pangilinan J."/>
            <person name="Riley R."/>
            <person name="LaButti K."/>
            <person name="Andreopoulos B."/>
            <person name="Lipzen A."/>
            <person name="Chen C."/>
            <person name="Yan M."/>
            <person name="Daum C."/>
            <person name="Ng V."/>
            <person name="Clum A."/>
            <person name="Steindorff A."/>
            <person name="Ohm R.A."/>
            <person name="Martin F."/>
            <person name="Silar P."/>
            <person name="Natvig D.O."/>
            <person name="Lalanne C."/>
            <person name="Gautier V."/>
            <person name="Ament-Velasquez S.L."/>
            <person name="Kruys A."/>
            <person name="Hutchinson M.I."/>
            <person name="Powell A.J."/>
            <person name="Barry K."/>
            <person name="Miller A.N."/>
            <person name="Grigoriev I.V."/>
            <person name="Debuchy R."/>
            <person name="Gladieux P."/>
            <person name="Hiltunen Thoren M."/>
            <person name="Johannesson H."/>
        </authorList>
    </citation>
    <scope>NUCLEOTIDE SEQUENCE</scope>
    <source>
        <strain evidence="2">CBS 532.94</strain>
    </source>
</reference>
<protein>
    <recommendedName>
        <fullName evidence="1">Nudix hydrolase domain-containing protein</fullName>
    </recommendedName>
</protein>
<dbReference type="Proteomes" id="UP001303760">
    <property type="component" value="Unassembled WGS sequence"/>
</dbReference>
<dbReference type="InterPro" id="IPR000086">
    <property type="entry name" value="NUDIX_hydrolase_dom"/>
</dbReference>
<dbReference type="PANTHER" id="PTHR43736:SF1">
    <property type="entry name" value="DIHYDRONEOPTERIN TRIPHOSPHATE DIPHOSPHATASE"/>
    <property type="match status" value="1"/>
</dbReference>
<dbReference type="EMBL" id="MU860267">
    <property type="protein sequence ID" value="KAK4235441.1"/>
    <property type="molecule type" value="Genomic_DNA"/>
</dbReference>
<evidence type="ECO:0000313" key="2">
    <source>
        <dbReference type="EMBL" id="KAK4235441.1"/>
    </source>
</evidence>
<feature type="domain" description="Nudix hydrolase" evidence="1">
    <location>
        <begin position="10"/>
        <end position="166"/>
    </location>
</feature>
<comment type="caution">
    <text evidence="2">The sequence shown here is derived from an EMBL/GenBank/DDBJ whole genome shotgun (WGS) entry which is preliminary data.</text>
</comment>
<evidence type="ECO:0000259" key="1">
    <source>
        <dbReference type="PROSITE" id="PS51462"/>
    </source>
</evidence>
<proteinExistence type="predicted"/>
<dbReference type="Gene3D" id="3.90.79.10">
    <property type="entry name" value="Nucleoside Triphosphate Pyrophosphohydrolase"/>
    <property type="match status" value="1"/>
</dbReference>
<sequence>MVERPEFSFDYHPSVAEFAVPKQSYLAARPGASYGYIATSMLRAVSDEDPNKWEPPDGACDDEDENILHAAARELWEEAGLHAARIGGLVGDPYFFTLSDGKKVCRFNFAAHLRTDSATSLAVELDPEEHQRFVWATESEVKARKADGMDLDFTREEVWHTVLLAFDYIRVEERLNERNESITEKEVRN</sequence>
<organism evidence="2 3">
    <name type="scientific">Achaetomium macrosporum</name>
    <dbReference type="NCBI Taxonomy" id="79813"/>
    <lineage>
        <taxon>Eukaryota</taxon>
        <taxon>Fungi</taxon>
        <taxon>Dikarya</taxon>
        <taxon>Ascomycota</taxon>
        <taxon>Pezizomycotina</taxon>
        <taxon>Sordariomycetes</taxon>
        <taxon>Sordariomycetidae</taxon>
        <taxon>Sordariales</taxon>
        <taxon>Chaetomiaceae</taxon>
        <taxon>Achaetomium</taxon>
    </lineage>
</organism>
<evidence type="ECO:0000313" key="3">
    <source>
        <dbReference type="Proteomes" id="UP001303760"/>
    </source>
</evidence>
<dbReference type="PROSITE" id="PS51462">
    <property type="entry name" value="NUDIX"/>
    <property type="match status" value="1"/>
</dbReference>
<gene>
    <name evidence="2" type="ORF">C8A03DRAFT_36708</name>
</gene>
<keyword evidence="3" id="KW-1185">Reference proteome</keyword>
<dbReference type="SUPFAM" id="SSF55811">
    <property type="entry name" value="Nudix"/>
    <property type="match status" value="1"/>
</dbReference>